<dbReference type="InterPro" id="IPR044751">
    <property type="entry name" value="Ion_transp-like_CBS"/>
</dbReference>
<evidence type="ECO:0000256" key="6">
    <source>
        <dbReference type="ARBA" id="ARBA00022989"/>
    </source>
</evidence>
<dbReference type="Pfam" id="PF01595">
    <property type="entry name" value="CNNM"/>
    <property type="match status" value="1"/>
</dbReference>
<evidence type="ECO:0000256" key="1">
    <source>
        <dbReference type="ARBA" id="ARBA00004651"/>
    </source>
</evidence>
<keyword evidence="7 9" id="KW-0129">CBS domain</keyword>
<dbReference type="PANTHER" id="PTHR22777:SF32">
    <property type="entry name" value="UPF0053 INNER MEMBRANE PROTEIN YFJD"/>
    <property type="match status" value="1"/>
</dbReference>
<feature type="transmembrane region" description="Helical" evidence="10">
    <location>
        <begin position="92"/>
        <end position="115"/>
    </location>
</feature>
<dbReference type="Pfam" id="PF03471">
    <property type="entry name" value="CorC_HlyC"/>
    <property type="match status" value="1"/>
</dbReference>
<dbReference type="AlphaFoldDB" id="A0A7K0K186"/>
<evidence type="ECO:0000256" key="10">
    <source>
        <dbReference type="SAM" id="Phobius"/>
    </source>
</evidence>
<evidence type="ECO:0000256" key="5">
    <source>
        <dbReference type="ARBA" id="ARBA00022737"/>
    </source>
</evidence>
<organism evidence="12 13">
    <name type="scientific">Mobiluncus porci</name>
    <dbReference type="NCBI Taxonomy" id="2652278"/>
    <lineage>
        <taxon>Bacteria</taxon>
        <taxon>Bacillati</taxon>
        <taxon>Actinomycetota</taxon>
        <taxon>Actinomycetes</taxon>
        <taxon>Actinomycetales</taxon>
        <taxon>Actinomycetaceae</taxon>
        <taxon>Mobiluncus</taxon>
    </lineage>
</organism>
<dbReference type="SMART" id="SM01091">
    <property type="entry name" value="CorC_HlyC"/>
    <property type="match status" value="1"/>
</dbReference>
<dbReference type="Proteomes" id="UP000442535">
    <property type="component" value="Unassembled WGS sequence"/>
</dbReference>
<dbReference type="GO" id="GO:0050660">
    <property type="term" value="F:flavin adenine dinucleotide binding"/>
    <property type="evidence" value="ECO:0007669"/>
    <property type="project" value="InterPro"/>
</dbReference>
<keyword evidence="13" id="KW-1185">Reference proteome</keyword>
<dbReference type="Gene3D" id="3.30.465.10">
    <property type="match status" value="1"/>
</dbReference>
<evidence type="ECO:0000256" key="9">
    <source>
        <dbReference type="PROSITE-ProRule" id="PRU00703"/>
    </source>
</evidence>
<dbReference type="SUPFAM" id="SSF54631">
    <property type="entry name" value="CBS-domain pair"/>
    <property type="match status" value="1"/>
</dbReference>
<dbReference type="InterPro" id="IPR016169">
    <property type="entry name" value="FAD-bd_PCMH_sub2"/>
</dbReference>
<dbReference type="InterPro" id="IPR046342">
    <property type="entry name" value="CBS_dom_sf"/>
</dbReference>
<keyword evidence="3" id="KW-1003">Cell membrane</keyword>
<dbReference type="PANTHER" id="PTHR22777">
    <property type="entry name" value="HEMOLYSIN-RELATED"/>
    <property type="match status" value="1"/>
</dbReference>
<dbReference type="Gene3D" id="3.10.580.10">
    <property type="entry name" value="CBS-domain"/>
    <property type="match status" value="1"/>
</dbReference>
<feature type="domain" description="CBS" evidence="11">
    <location>
        <begin position="276"/>
        <end position="333"/>
    </location>
</feature>
<dbReference type="InterPro" id="IPR036318">
    <property type="entry name" value="FAD-bd_PCMH-like_sf"/>
</dbReference>
<gene>
    <name evidence="12" type="ORF">FYJ63_03210</name>
</gene>
<reference evidence="12 13" key="1">
    <citation type="submission" date="2019-08" db="EMBL/GenBank/DDBJ databases">
        <title>In-depth cultivation of the pig gut microbiome towards novel bacterial diversity and tailored functional studies.</title>
        <authorList>
            <person name="Wylensek D."/>
            <person name="Hitch T.C.A."/>
            <person name="Clavel T."/>
        </authorList>
    </citation>
    <scope>NUCLEOTIDE SEQUENCE [LARGE SCALE GENOMIC DNA]</scope>
    <source>
        <strain evidence="12 13">RF-GAM-744-WT-7</strain>
    </source>
</reference>
<keyword evidence="4 10" id="KW-0812">Transmembrane</keyword>
<feature type="transmembrane region" description="Helical" evidence="10">
    <location>
        <begin position="6"/>
        <end position="27"/>
    </location>
</feature>
<evidence type="ECO:0000259" key="11">
    <source>
        <dbReference type="PROSITE" id="PS51371"/>
    </source>
</evidence>
<accession>A0A7K0K186</accession>
<feature type="transmembrane region" description="Helical" evidence="10">
    <location>
        <begin position="127"/>
        <end position="142"/>
    </location>
</feature>
<feature type="domain" description="CBS" evidence="11">
    <location>
        <begin position="207"/>
        <end position="268"/>
    </location>
</feature>
<comment type="subcellular location">
    <subcellularLocation>
        <location evidence="1">Cell membrane</location>
        <topology evidence="1">Multi-pass membrane protein</topology>
    </subcellularLocation>
</comment>
<dbReference type="InterPro" id="IPR000644">
    <property type="entry name" value="CBS_dom"/>
</dbReference>
<dbReference type="FunFam" id="3.10.580.10:FF:000002">
    <property type="entry name" value="Magnesium/cobalt efflux protein CorC"/>
    <property type="match status" value="1"/>
</dbReference>
<dbReference type="GO" id="GO:0005886">
    <property type="term" value="C:plasma membrane"/>
    <property type="evidence" value="ECO:0007669"/>
    <property type="project" value="UniProtKB-SubCell"/>
</dbReference>
<name>A0A7K0K186_9ACTO</name>
<evidence type="ECO:0000256" key="2">
    <source>
        <dbReference type="ARBA" id="ARBA00006337"/>
    </source>
</evidence>
<keyword evidence="6 10" id="KW-1133">Transmembrane helix</keyword>
<dbReference type="CDD" id="cd04590">
    <property type="entry name" value="CBS_pair_CorC_HlyC_assoc"/>
    <property type="match status" value="1"/>
</dbReference>
<protein>
    <submittedName>
        <fullName evidence="12">HlyC/CorC family transporter</fullName>
    </submittedName>
</protein>
<evidence type="ECO:0000313" key="12">
    <source>
        <dbReference type="EMBL" id="MST49256.1"/>
    </source>
</evidence>
<proteinExistence type="inferred from homology"/>
<evidence type="ECO:0000256" key="8">
    <source>
        <dbReference type="ARBA" id="ARBA00023136"/>
    </source>
</evidence>
<dbReference type="SMART" id="SM00116">
    <property type="entry name" value="CBS"/>
    <property type="match status" value="2"/>
</dbReference>
<dbReference type="InterPro" id="IPR002550">
    <property type="entry name" value="CNNM"/>
</dbReference>
<dbReference type="RefSeq" id="WP_154543709.1">
    <property type="nucleotide sequence ID" value="NZ_VUMY01000004.1"/>
</dbReference>
<comment type="similarity">
    <text evidence="2">Belongs to the UPF0053 family.</text>
</comment>
<dbReference type="EMBL" id="VUMY01000004">
    <property type="protein sequence ID" value="MST49256.1"/>
    <property type="molecule type" value="Genomic_DNA"/>
</dbReference>
<evidence type="ECO:0000256" key="3">
    <source>
        <dbReference type="ARBA" id="ARBA00022475"/>
    </source>
</evidence>
<evidence type="ECO:0000256" key="4">
    <source>
        <dbReference type="ARBA" id="ARBA00022692"/>
    </source>
</evidence>
<sequence length="428" mass="47039">MIFSSVAYAVLGLVGALSFLLTVPLSLSEGAMSRLSLASAKDLEEAGVKRASEIQQLAEHRREVLAYLRSTRSVAVSSGLGSSALLASQIPWLWWVVALGLIAFGALMLLVLTLPENWIGRRYPDKVIRYLAGFITVVWNLGKPLGRLWNAARGPAAQTEQEARDEVANDLREMVDQMGEPDTIEEADREMIWSVFEMGRTLVREVMVPRVDMVTIEAEKSLQKALTLFVRSGFSRVPVIGDDADDVRGVLYLKDVLRRINEDETGAARKMTAAQAMREARFIPEMNLVDDTLRDMQEGAYHMAILVDEYGLIAGLVTLEDLIEEVIGEVSDEHDHSEREPEQQPGGSWIVAARMPLVDLNDLLGTEIEDEDVDTVGGLLTKAVGVVPLVGAAAEVDGLELRAVEAAGRRRQVSAIEVREVPPLLDED</sequence>
<dbReference type="PROSITE" id="PS51371">
    <property type="entry name" value="CBS"/>
    <property type="match status" value="2"/>
</dbReference>
<evidence type="ECO:0000256" key="7">
    <source>
        <dbReference type="ARBA" id="ARBA00023122"/>
    </source>
</evidence>
<dbReference type="SUPFAM" id="SSF56176">
    <property type="entry name" value="FAD-binding/transporter-associated domain-like"/>
    <property type="match status" value="1"/>
</dbReference>
<dbReference type="Pfam" id="PF00571">
    <property type="entry name" value="CBS"/>
    <property type="match status" value="2"/>
</dbReference>
<keyword evidence="8 10" id="KW-0472">Membrane</keyword>
<comment type="caution">
    <text evidence="12">The sequence shown here is derived from an EMBL/GenBank/DDBJ whole genome shotgun (WGS) entry which is preliminary data.</text>
</comment>
<dbReference type="InterPro" id="IPR005170">
    <property type="entry name" value="Transptr-assoc_dom"/>
</dbReference>
<keyword evidence="5" id="KW-0677">Repeat</keyword>
<evidence type="ECO:0000313" key="13">
    <source>
        <dbReference type="Proteomes" id="UP000442535"/>
    </source>
</evidence>